<organism evidence="2 3">
    <name type="scientific">Pelagimonas phthalicica</name>
    <dbReference type="NCBI Taxonomy" id="1037362"/>
    <lineage>
        <taxon>Bacteria</taxon>
        <taxon>Pseudomonadati</taxon>
        <taxon>Pseudomonadota</taxon>
        <taxon>Alphaproteobacteria</taxon>
        <taxon>Rhodobacterales</taxon>
        <taxon>Roseobacteraceae</taxon>
        <taxon>Pelagimonas</taxon>
    </lineage>
</organism>
<dbReference type="InterPro" id="IPR015315">
    <property type="entry name" value="DUF1963"/>
</dbReference>
<evidence type="ECO:0000313" key="3">
    <source>
        <dbReference type="Proteomes" id="UP000225972"/>
    </source>
</evidence>
<dbReference type="SUPFAM" id="SSF103032">
    <property type="entry name" value="Hypothetical protein YwqG"/>
    <property type="match status" value="1"/>
</dbReference>
<evidence type="ECO:0000256" key="1">
    <source>
        <dbReference type="SAM" id="MobiDB-lite"/>
    </source>
</evidence>
<name>A0A238JHI1_9RHOB</name>
<dbReference type="Pfam" id="PF09234">
    <property type="entry name" value="DUF1963"/>
    <property type="match status" value="1"/>
</dbReference>
<dbReference type="Proteomes" id="UP000225972">
    <property type="component" value="Unassembled WGS sequence"/>
</dbReference>
<dbReference type="OrthoDB" id="8135222at2"/>
<gene>
    <name evidence="2" type="ORF">TRP8649_03546</name>
</gene>
<dbReference type="InterPro" id="IPR035948">
    <property type="entry name" value="YwqG-like_sf"/>
</dbReference>
<proteinExistence type="predicted"/>
<dbReference type="EMBL" id="FXXP01000002">
    <property type="protein sequence ID" value="SMX29412.1"/>
    <property type="molecule type" value="Genomic_DNA"/>
</dbReference>
<keyword evidence="3" id="KW-1185">Reference proteome</keyword>
<evidence type="ECO:0008006" key="4">
    <source>
        <dbReference type="Google" id="ProtNLM"/>
    </source>
</evidence>
<feature type="region of interest" description="Disordered" evidence="1">
    <location>
        <begin position="16"/>
        <end position="53"/>
    </location>
</feature>
<dbReference type="AlphaFoldDB" id="A0A238JHI1"/>
<evidence type="ECO:0000313" key="2">
    <source>
        <dbReference type="EMBL" id="SMX29412.1"/>
    </source>
</evidence>
<protein>
    <recommendedName>
        <fullName evidence="4">DUF1963 domain-containing protein</fullName>
    </recommendedName>
</protein>
<accession>A0A238JHI1</accession>
<sequence length="456" mass="50015">MRNFLNAIFGAESIRKRSKAQGGTQGTGDGAKRFAGPHSKTAKGTSDPRPAQSGADVAEAFLARAGNESRAKEIPAWALLLHSPFDPPENPQSWIGGVPKAPPGFDWPRHPDGTRQHFLAQIDLAALGEGAGLPKSGALLIFLAYSWSDNAPDHGYCCKILSEEEMQVAVEQPIPDDLAPLDERMAFFTAAPCFPKRGVDLVAFLDDGQRPPKGVPYAMNKPDQWLRNWGLAAEEAAETMRHFDSYLRGWLGAGGKLKLDELQDRMTKMPQIGAYRTQFDEALAFRDHGPELLEALAAWRDHAAAQPPLAPVDPEALRAHFVQRAGFASNLKPSSDEVFGQNLRSCLLEGSHLALWEGIDHMVSDPEKLGQINEIYRDFAETYATGWRNHRLFGIEPEFPNNSEDRRGQDSVISIASDALLGTQCEHFYGVSIWCRSEDIAQGALGSGQVIRHCAV</sequence>
<reference evidence="3" key="1">
    <citation type="submission" date="2017-05" db="EMBL/GenBank/DDBJ databases">
        <authorList>
            <person name="Rodrigo-Torres L."/>
            <person name="Arahal R. D."/>
            <person name="Lucena T."/>
        </authorList>
    </citation>
    <scope>NUCLEOTIDE SEQUENCE [LARGE SCALE GENOMIC DNA]</scope>
    <source>
        <strain evidence="3">CECT 8649</strain>
    </source>
</reference>
<dbReference type="RefSeq" id="WP_099247401.1">
    <property type="nucleotide sequence ID" value="NZ_FXXP01000002.1"/>
</dbReference>
<dbReference type="Gene3D" id="2.30.320.10">
    <property type="entry name" value="YwqG-like"/>
    <property type="match status" value="1"/>
</dbReference>